<gene>
    <name evidence="1" type="ORF">CK203_016563</name>
</gene>
<evidence type="ECO:0000313" key="1">
    <source>
        <dbReference type="EMBL" id="RVX02731.1"/>
    </source>
</evidence>
<proteinExistence type="predicted"/>
<dbReference type="AlphaFoldDB" id="A0A438J191"/>
<dbReference type="EMBL" id="QGNW01000069">
    <property type="protein sequence ID" value="RVX02731.1"/>
    <property type="molecule type" value="Genomic_DNA"/>
</dbReference>
<dbReference type="Proteomes" id="UP000288805">
    <property type="component" value="Unassembled WGS sequence"/>
</dbReference>
<sequence length="48" mass="5779">MEWWVCNWCSIRVGLTREKHMEQGGMSWTLRLNQYIPPTLDASRRELV</sequence>
<name>A0A438J191_VITVI</name>
<evidence type="ECO:0000313" key="2">
    <source>
        <dbReference type="Proteomes" id="UP000288805"/>
    </source>
</evidence>
<organism evidence="1 2">
    <name type="scientific">Vitis vinifera</name>
    <name type="common">Grape</name>
    <dbReference type="NCBI Taxonomy" id="29760"/>
    <lineage>
        <taxon>Eukaryota</taxon>
        <taxon>Viridiplantae</taxon>
        <taxon>Streptophyta</taxon>
        <taxon>Embryophyta</taxon>
        <taxon>Tracheophyta</taxon>
        <taxon>Spermatophyta</taxon>
        <taxon>Magnoliopsida</taxon>
        <taxon>eudicotyledons</taxon>
        <taxon>Gunneridae</taxon>
        <taxon>Pentapetalae</taxon>
        <taxon>rosids</taxon>
        <taxon>Vitales</taxon>
        <taxon>Vitaceae</taxon>
        <taxon>Viteae</taxon>
        <taxon>Vitis</taxon>
    </lineage>
</organism>
<reference evidence="1 2" key="1">
    <citation type="journal article" date="2018" name="PLoS Genet.">
        <title>Population sequencing reveals clonal diversity and ancestral inbreeding in the grapevine cultivar Chardonnay.</title>
        <authorList>
            <person name="Roach M.J."/>
            <person name="Johnson D.L."/>
            <person name="Bohlmann J."/>
            <person name="van Vuuren H.J."/>
            <person name="Jones S.J."/>
            <person name="Pretorius I.S."/>
            <person name="Schmidt S.A."/>
            <person name="Borneman A.R."/>
        </authorList>
    </citation>
    <scope>NUCLEOTIDE SEQUENCE [LARGE SCALE GENOMIC DNA]</scope>
    <source>
        <strain evidence="2">cv. Chardonnay</strain>
        <tissue evidence="1">Leaf</tissue>
    </source>
</reference>
<accession>A0A438J191</accession>
<comment type="caution">
    <text evidence="1">The sequence shown here is derived from an EMBL/GenBank/DDBJ whole genome shotgun (WGS) entry which is preliminary data.</text>
</comment>
<protein>
    <submittedName>
        <fullName evidence="1">Uncharacterized protein</fullName>
    </submittedName>
</protein>